<feature type="transmembrane region" description="Helical" evidence="1">
    <location>
        <begin position="128"/>
        <end position="151"/>
    </location>
</feature>
<feature type="transmembrane region" description="Helical" evidence="1">
    <location>
        <begin position="49"/>
        <end position="75"/>
    </location>
</feature>
<feature type="transmembrane region" description="Helical" evidence="1">
    <location>
        <begin position="207"/>
        <end position="232"/>
    </location>
</feature>
<proteinExistence type="predicted"/>
<reference evidence="2 3" key="1">
    <citation type="journal article" date="2009" name="Stand. Genomic Sci.">
        <title>Complete genome sequence of Halorhabdus utahensis type strain (AX-2).</title>
        <authorList>
            <person name="Anderson I."/>
            <person name="Tindall B.J."/>
            <person name="Pomrenke H."/>
            <person name="Goker M."/>
            <person name="Lapidus A."/>
            <person name="Nolan M."/>
            <person name="Copeland A."/>
            <person name="Glavina Del Rio T."/>
            <person name="Chen F."/>
            <person name="Tice H."/>
            <person name="Cheng J.F."/>
            <person name="Lucas S."/>
            <person name="Chertkov O."/>
            <person name="Bruce D."/>
            <person name="Brettin T."/>
            <person name="Detter J.C."/>
            <person name="Han C."/>
            <person name="Goodwin L."/>
            <person name="Land M."/>
            <person name="Hauser L."/>
            <person name="Chang Y.J."/>
            <person name="Jeffries C.D."/>
            <person name="Pitluck S."/>
            <person name="Pati A."/>
            <person name="Mavromatis K."/>
            <person name="Ivanova N."/>
            <person name="Ovchinnikova G."/>
            <person name="Chen A."/>
            <person name="Palaniappan K."/>
            <person name="Chain P."/>
            <person name="Rohde M."/>
            <person name="Bristow J."/>
            <person name="Eisen J.A."/>
            <person name="Markowitz V."/>
            <person name="Hugenholtz P."/>
            <person name="Kyrpides N.C."/>
            <person name="Klenk H.P."/>
        </authorList>
    </citation>
    <scope>NUCLEOTIDE SEQUENCE [LARGE SCALE GENOMIC DNA]</scope>
    <source>
        <strain evidence="3">DSM 12940 / JCM 11049 / AX-2</strain>
    </source>
</reference>
<dbReference type="OrthoDB" id="342589at2157"/>
<feature type="transmembrane region" description="Helical" evidence="1">
    <location>
        <begin position="6"/>
        <end position="28"/>
    </location>
</feature>
<dbReference type="RefSeq" id="WP_015789036.1">
    <property type="nucleotide sequence ID" value="NC_013158.1"/>
</dbReference>
<dbReference type="EMBL" id="CP001687">
    <property type="protein sequence ID" value="ACV11462.1"/>
    <property type="molecule type" value="Genomic_DNA"/>
</dbReference>
<gene>
    <name evidence="2" type="ordered locus">Huta_1286</name>
</gene>
<keyword evidence="1" id="KW-1133">Transmembrane helix</keyword>
<protein>
    <submittedName>
        <fullName evidence="2">Cytochrome c biogenesis protein transmembrane region</fullName>
    </submittedName>
</protein>
<sequence>MSTHAALLEVFLIGLGTPLTAACALPLYPGFLAYLADQSARGEEAGWTVPVWLLGVLVLAGAVSFMGLAGLLFSFVLEISLTAVVEVASPIAFVFVLAISMALIADAEVFGRIPAVEPPQTQYPSATAFGYGFLFGAIVLPCNPGFIALFFARVPILFDSALASLLGFLSFGLGLGAPLLALAVVSESLGQRATRWLARHRTAINRVAGTIMLLVSIYYLLVVFDVLAMVGIEGADDLISAGYDVIFGPLGDLRP</sequence>
<keyword evidence="1 2" id="KW-0812">Transmembrane</keyword>
<feature type="transmembrane region" description="Helical" evidence="1">
    <location>
        <begin position="163"/>
        <end position="186"/>
    </location>
</feature>
<accession>C7NN62</accession>
<keyword evidence="1" id="KW-0472">Membrane</keyword>
<dbReference type="KEGG" id="hut:Huta_1286"/>
<keyword evidence="3" id="KW-1185">Reference proteome</keyword>
<organism evidence="2 3">
    <name type="scientific">Halorhabdus utahensis (strain DSM 12940 / JCM 11049 / AX-2)</name>
    <dbReference type="NCBI Taxonomy" id="519442"/>
    <lineage>
        <taxon>Archaea</taxon>
        <taxon>Methanobacteriati</taxon>
        <taxon>Methanobacteriota</taxon>
        <taxon>Stenosarchaea group</taxon>
        <taxon>Halobacteria</taxon>
        <taxon>Halobacteriales</taxon>
        <taxon>Haloarculaceae</taxon>
        <taxon>Halorhabdus</taxon>
    </lineage>
</organism>
<dbReference type="eggNOG" id="arCOG02399">
    <property type="taxonomic scope" value="Archaea"/>
</dbReference>
<evidence type="ECO:0000313" key="2">
    <source>
        <dbReference type="EMBL" id="ACV11462.1"/>
    </source>
</evidence>
<evidence type="ECO:0000256" key="1">
    <source>
        <dbReference type="SAM" id="Phobius"/>
    </source>
</evidence>
<feature type="transmembrane region" description="Helical" evidence="1">
    <location>
        <begin position="87"/>
        <end position="107"/>
    </location>
</feature>
<dbReference type="HOGENOM" id="CLU_1192637_0_0_2"/>
<dbReference type="STRING" id="519442.Huta_1286"/>
<dbReference type="AlphaFoldDB" id="C7NN62"/>
<dbReference type="Proteomes" id="UP000002071">
    <property type="component" value="Chromosome"/>
</dbReference>
<evidence type="ECO:0000313" key="3">
    <source>
        <dbReference type="Proteomes" id="UP000002071"/>
    </source>
</evidence>
<dbReference type="GeneID" id="8383562"/>
<name>C7NN62_HALUD</name>